<dbReference type="Proteomes" id="UP001168540">
    <property type="component" value="Unassembled WGS sequence"/>
</dbReference>
<evidence type="ECO:0000259" key="2">
    <source>
        <dbReference type="Pfam" id="PF00857"/>
    </source>
</evidence>
<dbReference type="SUPFAM" id="SSF52499">
    <property type="entry name" value="Isochorismatase-like hydrolases"/>
    <property type="match status" value="1"/>
</dbReference>
<name>A0ABT7XI15_9NEIS</name>
<comment type="caution">
    <text evidence="3">The sequence shown here is derived from an EMBL/GenBank/DDBJ whole genome shotgun (WGS) entry which is preliminary data.</text>
</comment>
<protein>
    <submittedName>
        <fullName evidence="3">Isochorismatase family protein</fullName>
    </submittedName>
</protein>
<proteinExistence type="predicted"/>
<evidence type="ECO:0000313" key="4">
    <source>
        <dbReference type="Proteomes" id="UP001168540"/>
    </source>
</evidence>
<sequence length="160" mass="17606">MQNAFILSWCTVFRASEWLLPGLLVNSYPLIQLQVPMPMTTALLIIDVQQALCSGEEAAFDSDRVIASINALGAKARADLVPVILVQHEEDAGLLQFGSNGWQLDERLTAQPEDFRVGKTTPDSFHQTELHSLLQQWGANHLVICGLQSDFCVDSAGAWL</sequence>
<feature type="domain" description="Isochorismatase-like" evidence="2">
    <location>
        <begin position="41"/>
        <end position="155"/>
    </location>
</feature>
<keyword evidence="4" id="KW-1185">Reference proteome</keyword>
<dbReference type="PANTHER" id="PTHR43540">
    <property type="entry name" value="PEROXYUREIDOACRYLATE/UREIDOACRYLATE AMIDOHYDROLASE-RELATED"/>
    <property type="match status" value="1"/>
</dbReference>
<organism evidence="3 4">
    <name type="scientific">Crenobacter oryzisoli</name>
    <dbReference type="NCBI Taxonomy" id="3056844"/>
    <lineage>
        <taxon>Bacteria</taxon>
        <taxon>Pseudomonadati</taxon>
        <taxon>Pseudomonadota</taxon>
        <taxon>Betaproteobacteria</taxon>
        <taxon>Neisseriales</taxon>
        <taxon>Neisseriaceae</taxon>
        <taxon>Crenobacter</taxon>
    </lineage>
</organism>
<dbReference type="PANTHER" id="PTHR43540:SF14">
    <property type="entry name" value="ISOCHORISMATASE"/>
    <property type="match status" value="1"/>
</dbReference>
<accession>A0ABT7XI15</accession>
<dbReference type="RefSeq" id="WP_289827942.1">
    <property type="nucleotide sequence ID" value="NZ_JAUEDK010000001.1"/>
</dbReference>
<dbReference type="Gene3D" id="3.40.50.850">
    <property type="entry name" value="Isochorismatase-like"/>
    <property type="match status" value="1"/>
</dbReference>
<dbReference type="Pfam" id="PF00857">
    <property type="entry name" value="Isochorismatase"/>
    <property type="match status" value="1"/>
</dbReference>
<gene>
    <name evidence="3" type="ORF">QU481_00715</name>
</gene>
<evidence type="ECO:0000313" key="3">
    <source>
        <dbReference type="EMBL" id="MDN0073421.1"/>
    </source>
</evidence>
<dbReference type="EMBL" id="JAUEDK010000001">
    <property type="protein sequence ID" value="MDN0073421.1"/>
    <property type="molecule type" value="Genomic_DNA"/>
</dbReference>
<dbReference type="InterPro" id="IPR000868">
    <property type="entry name" value="Isochorismatase-like_dom"/>
</dbReference>
<keyword evidence="1" id="KW-0378">Hydrolase</keyword>
<dbReference type="InterPro" id="IPR050272">
    <property type="entry name" value="Isochorismatase-like_hydrls"/>
</dbReference>
<evidence type="ECO:0000256" key="1">
    <source>
        <dbReference type="ARBA" id="ARBA00022801"/>
    </source>
</evidence>
<reference evidence="3" key="1">
    <citation type="submission" date="2023-06" db="EMBL/GenBank/DDBJ databases">
        <authorList>
            <person name="Zhang S."/>
        </authorList>
    </citation>
    <scope>NUCLEOTIDE SEQUENCE</scope>
    <source>
        <strain evidence="3">SG2303</strain>
    </source>
</reference>
<dbReference type="InterPro" id="IPR036380">
    <property type="entry name" value="Isochorismatase-like_sf"/>
</dbReference>